<evidence type="ECO:0000256" key="2">
    <source>
        <dbReference type="ARBA" id="ARBA00022723"/>
    </source>
</evidence>
<evidence type="ECO:0000259" key="3">
    <source>
        <dbReference type="Pfam" id="PF13359"/>
    </source>
</evidence>
<name>A0AAV8WWN9_9CUCU</name>
<organism evidence="4 5">
    <name type="scientific">Rhamnusium bicolor</name>
    <dbReference type="NCBI Taxonomy" id="1586634"/>
    <lineage>
        <taxon>Eukaryota</taxon>
        <taxon>Metazoa</taxon>
        <taxon>Ecdysozoa</taxon>
        <taxon>Arthropoda</taxon>
        <taxon>Hexapoda</taxon>
        <taxon>Insecta</taxon>
        <taxon>Pterygota</taxon>
        <taxon>Neoptera</taxon>
        <taxon>Endopterygota</taxon>
        <taxon>Coleoptera</taxon>
        <taxon>Polyphaga</taxon>
        <taxon>Cucujiformia</taxon>
        <taxon>Chrysomeloidea</taxon>
        <taxon>Cerambycidae</taxon>
        <taxon>Lepturinae</taxon>
        <taxon>Rhagiini</taxon>
        <taxon>Rhamnusium</taxon>
    </lineage>
</organism>
<comment type="cofactor">
    <cofactor evidence="1">
        <name>a divalent metal cation</name>
        <dbReference type="ChEBI" id="CHEBI:60240"/>
    </cofactor>
</comment>
<dbReference type="AlphaFoldDB" id="A0AAV8WWN9"/>
<dbReference type="Proteomes" id="UP001162156">
    <property type="component" value="Unassembled WGS sequence"/>
</dbReference>
<gene>
    <name evidence="4" type="ORF">NQ314_016496</name>
</gene>
<evidence type="ECO:0000313" key="5">
    <source>
        <dbReference type="Proteomes" id="UP001162156"/>
    </source>
</evidence>
<dbReference type="EMBL" id="JANEYF010004583">
    <property type="protein sequence ID" value="KAJ8930682.1"/>
    <property type="molecule type" value="Genomic_DNA"/>
</dbReference>
<reference evidence="4" key="1">
    <citation type="journal article" date="2023" name="Insect Mol. Biol.">
        <title>Genome sequencing provides insights into the evolution of gene families encoding plant cell wall-degrading enzymes in longhorned beetles.</title>
        <authorList>
            <person name="Shin N.R."/>
            <person name="Okamura Y."/>
            <person name="Kirsch R."/>
            <person name="Pauchet Y."/>
        </authorList>
    </citation>
    <scope>NUCLEOTIDE SEQUENCE</scope>
    <source>
        <strain evidence="4">RBIC_L_NR</strain>
    </source>
</reference>
<feature type="domain" description="DDE Tnp4" evidence="3">
    <location>
        <begin position="8"/>
        <end position="64"/>
    </location>
</feature>
<dbReference type="InterPro" id="IPR027806">
    <property type="entry name" value="HARBI1_dom"/>
</dbReference>
<protein>
    <recommendedName>
        <fullName evidence="3">DDE Tnp4 domain-containing protein</fullName>
    </recommendedName>
</protein>
<accession>A0AAV8WWN9</accession>
<evidence type="ECO:0000313" key="4">
    <source>
        <dbReference type="EMBL" id="KAJ8930682.1"/>
    </source>
</evidence>
<dbReference type="Pfam" id="PF13359">
    <property type="entry name" value="DDE_Tnp_4"/>
    <property type="match status" value="1"/>
</dbReference>
<keyword evidence="5" id="KW-1185">Reference proteome</keyword>
<proteinExistence type="predicted"/>
<evidence type="ECO:0000256" key="1">
    <source>
        <dbReference type="ARBA" id="ARBA00001968"/>
    </source>
</evidence>
<dbReference type="GO" id="GO:0046872">
    <property type="term" value="F:metal ion binding"/>
    <property type="evidence" value="ECO:0007669"/>
    <property type="project" value="UniProtKB-KW"/>
</dbReference>
<keyword evidence="2" id="KW-0479">Metal-binding</keyword>
<comment type="caution">
    <text evidence="4">The sequence shown here is derived from an EMBL/GenBank/DDBJ whole genome shotgun (WGS) entry which is preliminary data.</text>
</comment>
<sequence length="146" mass="16992">MCRIIPIELTNERRIFNYWLSRARRVVENAFGILASRFRIFHTSINVNPTSIDIIVMTCCALHNFLRRKYSATYTPMGSTDYEDTIQGTVSLSLRTNDDSDLTNIERGHYRAISNDGKQTRELFLNYVNNEGNVSWQKRMCNIDDT</sequence>